<dbReference type="EMBL" id="OU015566">
    <property type="protein sequence ID" value="CAG5105695.1"/>
    <property type="molecule type" value="Genomic_DNA"/>
</dbReference>
<keyword evidence="2" id="KW-1185">Reference proteome</keyword>
<evidence type="ECO:0000313" key="1">
    <source>
        <dbReference type="EMBL" id="CAG5105695.1"/>
    </source>
</evidence>
<proteinExistence type="predicted"/>
<protein>
    <submittedName>
        <fullName evidence="1">Oidioi.mRNA.OKI2018_I69.chr1.g2369.t1.cds</fullName>
    </submittedName>
</protein>
<sequence length="138" mass="15646">MRGLPVLQIFAFSATIANPFLENSDQDNKKASKECNLGKALMKHCIRIRASNKRQKNLAKLKKHVSKIDALRLAFSSEKVDRWSAVDLELIDAVDVVSDGGPYEVSLKNDQARCSSIRLRWWHSHCHDCLEDGQLVEK</sequence>
<name>A0ABN7SQW3_OIKDI</name>
<organism evidence="1 2">
    <name type="scientific">Oikopleura dioica</name>
    <name type="common">Tunicate</name>
    <dbReference type="NCBI Taxonomy" id="34765"/>
    <lineage>
        <taxon>Eukaryota</taxon>
        <taxon>Metazoa</taxon>
        <taxon>Chordata</taxon>
        <taxon>Tunicata</taxon>
        <taxon>Appendicularia</taxon>
        <taxon>Copelata</taxon>
        <taxon>Oikopleuridae</taxon>
        <taxon>Oikopleura</taxon>
    </lineage>
</organism>
<gene>
    <name evidence="1" type="ORF">OKIOD_LOCUS11134</name>
</gene>
<evidence type="ECO:0000313" key="2">
    <source>
        <dbReference type="Proteomes" id="UP001158576"/>
    </source>
</evidence>
<reference evidence="1 2" key="1">
    <citation type="submission" date="2021-04" db="EMBL/GenBank/DDBJ databases">
        <authorList>
            <person name="Bliznina A."/>
        </authorList>
    </citation>
    <scope>NUCLEOTIDE SEQUENCE [LARGE SCALE GENOMIC DNA]</scope>
</reference>
<dbReference type="Proteomes" id="UP001158576">
    <property type="component" value="Chromosome 1"/>
</dbReference>
<accession>A0ABN7SQW3</accession>